<reference evidence="1 2" key="1">
    <citation type="submission" date="2018-10" db="EMBL/GenBank/DDBJ databases">
        <title>Isolation, diversity and antifungal activity of actinobacteria from wheat.</title>
        <authorList>
            <person name="Han C."/>
        </authorList>
    </citation>
    <scope>NUCLEOTIDE SEQUENCE [LARGE SCALE GENOMIC DNA]</scope>
    <source>
        <strain evidence="1 2">NEAU-YY642</strain>
    </source>
</reference>
<evidence type="ECO:0000313" key="2">
    <source>
        <dbReference type="Proteomes" id="UP000278673"/>
    </source>
</evidence>
<protein>
    <submittedName>
        <fullName evidence="1">Uncharacterized protein</fullName>
    </submittedName>
</protein>
<name>A0A3M2LPV1_9ACTN</name>
<dbReference type="EMBL" id="RFFJ01000074">
    <property type="protein sequence ID" value="RMI39352.1"/>
    <property type="molecule type" value="Genomic_DNA"/>
</dbReference>
<organism evidence="1 2">
    <name type="scientific">Streptomyces triticirhizae</name>
    <dbReference type="NCBI Taxonomy" id="2483353"/>
    <lineage>
        <taxon>Bacteria</taxon>
        <taxon>Bacillati</taxon>
        <taxon>Actinomycetota</taxon>
        <taxon>Actinomycetes</taxon>
        <taxon>Kitasatosporales</taxon>
        <taxon>Streptomycetaceae</taxon>
        <taxon>Streptomyces</taxon>
    </lineage>
</organism>
<evidence type="ECO:0000313" key="1">
    <source>
        <dbReference type="EMBL" id="RMI39352.1"/>
    </source>
</evidence>
<comment type="caution">
    <text evidence="1">The sequence shown here is derived from an EMBL/GenBank/DDBJ whole genome shotgun (WGS) entry which is preliminary data.</text>
</comment>
<dbReference type="Proteomes" id="UP000278673">
    <property type="component" value="Unassembled WGS sequence"/>
</dbReference>
<accession>A0A3M2LPV1</accession>
<proteinExistence type="predicted"/>
<dbReference type="AlphaFoldDB" id="A0A3M2LPV1"/>
<gene>
    <name evidence="1" type="ORF">EBN88_14935</name>
</gene>
<sequence>MAETNEQPTQESEAAKAASAVEVAAHAMAGAVLELQRLAPEKQAETALGAQSSGSCGAVSCIFDPA</sequence>
<dbReference type="RefSeq" id="WP_122184369.1">
    <property type="nucleotide sequence ID" value="NZ_RFFJ01000074.1"/>
</dbReference>
<keyword evidence="2" id="KW-1185">Reference proteome</keyword>